<reference evidence="4" key="1">
    <citation type="submission" date="2017-09" db="EMBL/GenBank/DDBJ databases">
        <title>Depth-based differentiation of microbial function through sediment-hosted aquifers and enrichment of novel symbionts in the deep terrestrial subsurface.</title>
        <authorList>
            <person name="Probst A.J."/>
            <person name="Ladd B."/>
            <person name="Jarett J.K."/>
            <person name="Geller-Mcgrath D.E."/>
            <person name="Sieber C.M.K."/>
            <person name="Emerson J.B."/>
            <person name="Anantharaman K."/>
            <person name="Thomas B.C."/>
            <person name="Malmstrom R."/>
            <person name="Stieglmeier M."/>
            <person name="Klingl A."/>
            <person name="Woyke T."/>
            <person name="Ryan C.M."/>
            <person name="Banfield J.F."/>
        </authorList>
    </citation>
    <scope>NUCLEOTIDE SEQUENCE [LARGE SCALE GENOMIC DNA]</scope>
</reference>
<comment type="similarity">
    <text evidence="1">Belongs to the BioY family.</text>
</comment>
<keyword evidence="2" id="KW-1133">Transmembrane helix</keyword>
<dbReference type="InterPro" id="IPR003784">
    <property type="entry name" value="BioY"/>
</dbReference>
<organism evidence="3 4">
    <name type="scientific">Candidatus Nealsonbacteria bacterium CG08_land_8_20_14_0_20_38_20</name>
    <dbReference type="NCBI Taxonomy" id="1974705"/>
    <lineage>
        <taxon>Bacteria</taxon>
        <taxon>Candidatus Nealsoniibacteriota</taxon>
    </lineage>
</organism>
<evidence type="ECO:0000256" key="2">
    <source>
        <dbReference type="SAM" id="Phobius"/>
    </source>
</evidence>
<evidence type="ECO:0000313" key="3">
    <source>
        <dbReference type="EMBL" id="PIS39671.1"/>
    </source>
</evidence>
<dbReference type="PANTHER" id="PTHR34295">
    <property type="entry name" value="BIOTIN TRANSPORTER BIOY"/>
    <property type="match status" value="1"/>
</dbReference>
<dbReference type="EMBL" id="PEYD01000011">
    <property type="protein sequence ID" value="PIS39671.1"/>
    <property type="molecule type" value="Genomic_DNA"/>
</dbReference>
<sequence length="219" mass="24150">MLRLKTFQLLEERLRKRNLALKNMGEIRNLTLIDAIIPKIESKTLSLAKDIVLVLGFAILTGISAKLKIEIWPVPITMQTFVVLLAGALLGSKKGALSQITYLLIGMSGLPWFVRGGGIGYIMSPTFGYIIGFVFAAYSIGWLCERGFDRNLKTAILAMLIGNIILYIPGLFWLAKFIGFGKVLAVGFYPFILGDLLKFILAGVLLPLGWKVIKATKSE</sequence>
<feature type="transmembrane region" description="Helical" evidence="2">
    <location>
        <begin position="97"/>
        <end position="114"/>
    </location>
</feature>
<dbReference type="Gene3D" id="1.10.1760.20">
    <property type="match status" value="1"/>
</dbReference>
<protein>
    <submittedName>
        <fullName evidence="3">Biotin transporter BioY</fullName>
    </submittedName>
</protein>
<evidence type="ECO:0000256" key="1">
    <source>
        <dbReference type="ARBA" id="ARBA00010692"/>
    </source>
</evidence>
<accession>A0A2H0YME2</accession>
<comment type="caution">
    <text evidence="3">The sequence shown here is derived from an EMBL/GenBank/DDBJ whole genome shotgun (WGS) entry which is preliminary data.</text>
</comment>
<dbReference type="GO" id="GO:0005886">
    <property type="term" value="C:plasma membrane"/>
    <property type="evidence" value="ECO:0007669"/>
    <property type="project" value="InterPro"/>
</dbReference>
<feature type="transmembrane region" description="Helical" evidence="2">
    <location>
        <begin position="71"/>
        <end position="90"/>
    </location>
</feature>
<proteinExistence type="inferred from homology"/>
<feature type="transmembrane region" description="Helical" evidence="2">
    <location>
        <begin position="126"/>
        <end position="144"/>
    </location>
</feature>
<feature type="transmembrane region" description="Helical" evidence="2">
    <location>
        <begin position="156"/>
        <end position="175"/>
    </location>
</feature>
<feature type="transmembrane region" description="Helical" evidence="2">
    <location>
        <begin position="47"/>
        <end position="65"/>
    </location>
</feature>
<dbReference type="AlphaFoldDB" id="A0A2H0YME2"/>
<keyword evidence="2" id="KW-0812">Transmembrane</keyword>
<dbReference type="Proteomes" id="UP000230088">
    <property type="component" value="Unassembled WGS sequence"/>
</dbReference>
<gene>
    <name evidence="3" type="ORF">COT33_00725</name>
</gene>
<name>A0A2H0YME2_9BACT</name>
<dbReference type="PANTHER" id="PTHR34295:SF1">
    <property type="entry name" value="BIOTIN TRANSPORTER BIOY"/>
    <property type="match status" value="1"/>
</dbReference>
<dbReference type="GO" id="GO:0015225">
    <property type="term" value="F:biotin transmembrane transporter activity"/>
    <property type="evidence" value="ECO:0007669"/>
    <property type="project" value="InterPro"/>
</dbReference>
<feature type="transmembrane region" description="Helical" evidence="2">
    <location>
        <begin position="187"/>
        <end position="210"/>
    </location>
</feature>
<keyword evidence="2" id="KW-0472">Membrane</keyword>
<evidence type="ECO:0000313" key="4">
    <source>
        <dbReference type="Proteomes" id="UP000230088"/>
    </source>
</evidence>
<dbReference type="Pfam" id="PF02632">
    <property type="entry name" value="BioY"/>
    <property type="match status" value="1"/>
</dbReference>